<evidence type="ECO:0000313" key="2">
    <source>
        <dbReference type="EMBL" id="VDL91860.1"/>
    </source>
</evidence>
<name>A0A183SMM7_SCHSO</name>
<sequence length="241" mass="26520">MVSLLVFTHNYFGMPAPRTQKCLPFVNSPAYPQSVTGSLKFDKNGCCAHFWQDATCSFSGKSEASQWEITAHSRSVRSSRRLSPVDVRELVDGGMDKPAASEPNCELGQRVGKLPYPGEPHSPHILPSPPLRPAPVRPVIRGPLVSSGDEVSLQDRKSTRYTRYHAVESAACLDRAARCLSHPPSRGLLATGVGDGKTLKKNDLMVVVGKNKKKKKKKKKEEEEEEEEEEGGRGWGVNPFI</sequence>
<proteinExistence type="predicted"/>
<protein>
    <submittedName>
        <fullName evidence="2 4">Uncharacterized protein</fullName>
    </submittedName>
</protein>
<dbReference type="WBParaSite" id="SSLN_0000565401-mRNA-1">
    <property type="protein sequence ID" value="SSLN_0000565401-mRNA-1"/>
    <property type="gene ID" value="SSLN_0000565401"/>
</dbReference>
<gene>
    <name evidence="2" type="ORF">SSLN_LOCUS5475</name>
</gene>
<dbReference type="AlphaFoldDB" id="A0A183SMM7"/>
<keyword evidence="3" id="KW-1185">Reference proteome</keyword>
<evidence type="ECO:0000313" key="4">
    <source>
        <dbReference type="WBParaSite" id="SSLN_0000565401-mRNA-1"/>
    </source>
</evidence>
<feature type="compositionally biased region" description="Basic residues" evidence="1">
    <location>
        <begin position="210"/>
        <end position="219"/>
    </location>
</feature>
<accession>A0A183SMM7</accession>
<organism evidence="4">
    <name type="scientific">Schistocephalus solidus</name>
    <name type="common">Tapeworm</name>
    <dbReference type="NCBI Taxonomy" id="70667"/>
    <lineage>
        <taxon>Eukaryota</taxon>
        <taxon>Metazoa</taxon>
        <taxon>Spiralia</taxon>
        <taxon>Lophotrochozoa</taxon>
        <taxon>Platyhelminthes</taxon>
        <taxon>Cestoda</taxon>
        <taxon>Eucestoda</taxon>
        <taxon>Diphyllobothriidea</taxon>
        <taxon>Diphyllobothriidae</taxon>
        <taxon>Schistocephalus</taxon>
    </lineage>
</organism>
<evidence type="ECO:0000256" key="1">
    <source>
        <dbReference type="SAM" id="MobiDB-lite"/>
    </source>
</evidence>
<dbReference type="Proteomes" id="UP000275846">
    <property type="component" value="Unassembled WGS sequence"/>
</dbReference>
<evidence type="ECO:0000313" key="3">
    <source>
        <dbReference type="Proteomes" id="UP000275846"/>
    </source>
</evidence>
<reference evidence="2 3" key="2">
    <citation type="submission" date="2018-11" db="EMBL/GenBank/DDBJ databases">
        <authorList>
            <consortium name="Pathogen Informatics"/>
        </authorList>
    </citation>
    <scope>NUCLEOTIDE SEQUENCE [LARGE SCALE GENOMIC DNA]</scope>
    <source>
        <strain evidence="2 3">NST_G2</strain>
    </source>
</reference>
<dbReference type="EMBL" id="UYSU01033265">
    <property type="protein sequence ID" value="VDL91860.1"/>
    <property type="molecule type" value="Genomic_DNA"/>
</dbReference>
<reference evidence="4" key="1">
    <citation type="submission" date="2016-06" db="UniProtKB">
        <authorList>
            <consortium name="WormBaseParasite"/>
        </authorList>
    </citation>
    <scope>IDENTIFICATION</scope>
</reference>
<feature type="region of interest" description="Disordered" evidence="1">
    <location>
        <begin position="209"/>
        <end position="241"/>
    </location>
</feature>